<keyword evidence="6" id="KW-0915">Sodium</keyword>
<proteinExistence type="predicted"/>
<dbReference type="InterPro" id="IPR006153">
    <property type="entry name" value="Cation/H_exchanger_TM"/>
</dbReference>
<feature type="transmembrane region" description="Helical" evidence="10">
    <location>
        <begin position="139"/>
        <end position="160"/>
    </location>
</feature>
<keyword evidence="3" id="KW-0050">Antiport</keyword>
<feature type="transmembrane region" description="Helical" evidence="10">
    <location>
        <begin position="270"/>
        <end position="289"/>
    </location>
</feature>
<dbReference type="PANTHER" id="PTHR43562">
    <property type="entry name" value="NAPA-TYPE SODIUM/HYDROGEN ANTIPORTER"/>
    <property type="match status" value="1"/>
</dbReference>
<evidence type="ECO:0000256" key="5">
    <source>
        <dbReference type="ARBA" id="ARBA00022989"/>
    </source>
</evidence>
<keyword evidence="9" id="KW-0739">Sodium transport</keyword>
<organism evidence="12 13">
    <name type="scientific">Chloropicon primus</name>
    <dbReference type="NCBI Taxonomy" id="1764295"/>
    <lineage>
        <taxon>Eukaryota</taxon>
        <taxon>Viridiplantae</taxon>
        <taxon>Chlorophyta</taxon>
        <taxon>Chloropicophyceae</taxon>
        <taxon>Chloropicales</taxon>
        <taxon>Chloropicaceae</taxon>
        <taxon>Chloropicon</taxon>
    </lineage>
</organism>
<feature type="transmembrane region" description="Helical" evidence="10">
    <location>
        <begin position="387"/>
        <end position="412"/>
    </location>
</feature>
<keyword evidence="4 10" id="KW-0812">Transmembrane</keyword>
<feature type="transmembrane region" description="Helical" evidence="10">
    <location>
        <begin position="73"/>
        <end position="92"/>
    </location>
</feature>
<dbReference type="GO" id="GO:0016020">
    <property type="term" value="C:membrane"/>
    <property type="evidence" value="ECO:0007669"/>
    <property type="project" value="UniProtKB-SubCell"/>
</dbReference>
<dbReference type="EMBL" id="CP031048">
    <property type="protein sequence ID" value="QDZ24859.1"/>
    <property type="molecule type" value="Genomic_DNA"/>
</dbReference>
<feature type="transmembrane region" description="Helical" evidence="10">
    <location>
        <begin position="28"/>
        <end position="53"/>
    </location>
</feature>
<sequence length="614" mass="67426">MSDNNSTATLHCEGDGKGHMHMDMDEEFYNLTMLLLFLLATWVVGKAAMWVKVPSLLGELVVGMVLGPELLDVVPFPMALTLVGEVGLLLLVLEAGLEVDLQMLKQIGKKGFIVAAVGSLLPLGMGTGIAIGIGKMETMEALSVGASLAPTSMAIALNILKVGKSLHSPAGQLIIAAAVIDDVIALILLSELKALQNAPTAMNFITPILSSTVFTLAFGGFAIFGIPRVMEAERMKKFSDSQTFVYSCFFGMFVLSIGLMNATYYGKSSFLLGAFLAGLCFCTIEKIKVVWHAQVKRIETWMLRLFFSTTIAFKVPVRDLWRKNVLAFTAALLLPLLGKLVTGFFGPRPLKKIEFFTIGFAMSAWGEFAFVVANTSLALEIMSPDTFASVVLAVLISAIISPWALSLTLLFARKQKELLQYQVQMSVRKRRGMLNHAYLEVDICCVNRWGLIDGLINKFHALDLSVLDFTVSSLETFSIMRLYLKNKSKDMASQSEVAYFAHLHEEISKYCGITSGGDCESDFGFLPDSPIPSAVFKREDVSFEGIELYPCLSIKPWKLREGSQEGQSVAEMQQRLDNFTSRVNSARKLDELARVQRNKSLADMQASIIKSAQS</sequence>
<gene>
    <name evidence="12" type="ORF">A3770_15p73770</name>
</gene>
<feature type="transmembrane region" description="Helical" evidence="10">
    <location>
        <begin position="204"/>
        <end position="224"/>
    </location>
</feature>
<dbReference type="Pfam" id="PF00999">
    <property type="entry name" value="Na_H_Exchanger"/>
    <property type="match status" value="1"/>
</dbReference>
<evidence type="ECO:0000259" key="11">
    <source>
        <dbReference type="Pfam" id="PF00999"/>
    </source>
</evidence>
<keyword evidence="8 10" id="KW-0472">Membrane</keyword>
<accession>A0A5B8MWD5</accession>
<evidence type="ECO:0000313" key="12">
    <source>
        <dbReference type="EMBL" id="QDZ24859.1"/>
    </source>
</evidence>
<evidence type="ECO:0000256" key="2">
    <source>
        <dbReference type="ARBA" id="ARBA00022448"/>
    </source>
</evidence>
<evidence type="ECO:0000256" key="9">
    <source>
        <dbReference type="ARBA" id="ARBA00023201"/>
    </source>
</evidence>
<keyword evidence="7" id="KW-0406">Ion transport</keyword>
<dbReference type="PANTHER" id="PTHR43562:SF3">
    <property type="entry name" value="SODIUM ION_PROTON EXCHANGER (EUROFUNG)"/>
    <property type="match status" value="1"/>
</dbReference>
<dbReference type="AlphaFoldDB" id="A0A5B8MWD5"/>
<dbReference type="Proteomes" id="UP000316726">
    <property type="component" value="Chromosome 15"/>
</dbReference>
<feature type="transmembrane region" description="Helical" evidence="10">
    <location>
        <begin position="112"/>
        <end position="133"/>
    </location>
</feature>
<protein>
    <submittedName>
        <fullName evidence="12">Sodium/hydrogen exchanger protein</fullName>
    </submittedName>
</protein>
<comment type="subcellular location">
    <subcellularLocation>
        <location evidence="1">Membrane</location>
        <topology evidence="1">Multi-pass membrane protein</topology>
    </subcellularLocation>
</comment>
<keyword evidence="2" id="KW-0813">Transport</keyword>
<dbReference type="GO" id="GO:1902600">
    <property type="term" value="P:proton transmembrane transport"/>
    <property type="evidence" value="ECO:0007669"/>
    <property type="project" value="InterPro"/>
</dbReference>
<evidence type="ECO:0000256" key="6">
    <source>
        <dbReference type="ARBA" id="ARBA00023053"/>
    </source>
</evidence>
<dbReference type="GO" id="GO:0006814">
    <property type="term" value="P:sodium ion transport"/>
    <property type="evidence" value="ECO:0007669"/>
    <property type="project" value="UniProtKB-KW"/>
</dbReference>
<feature type="domain" description="Cation/H+ exchanger transmembrane" evidence="11">
    <location>
        <begin position="38"/>
        <end position="406"/>
    </location>
</feature>
<feature type="transmembrane region" description="Helical" evidence="10">
    <location>
        <begin position="244"/>
        <end position="264"/>
    </location>
</feature>
<evidence type="ECO:0000256" key="3">
    <source>
        <dbReference type="ARBA" id="ARBA00022449"/>
    </source>
</evidence>
<reference evidence="12 13" key="1">
    <citation type="submission" date="2018-07" db="EMBL/GenBank/DDBJ databases">
        <title>The complete nuclear genome of the prasinophyte Chloropicon primus (CCMP1205).</title>
        <authorList>
            <person name="Pombert J.-F."/>
            <person name="Otis C."/>
            <person name="Turmel M."/>
            <person name="Lemieux C."/>
        </authorList>
    </citation>
    <scope>NUCLEOTIDE SEQUENCE [LARGE SCALE GENOMIC DNA]</scope>
    <source>
        <strain evidence="12 13">CCMP1205</strain>
    </source>
</reference>
<dbReference type="InterPro" id="IPR038770">
    <property type="entry name" value="Na+/solute_symporter_sf"/>
</dbReference>
<keyword evidence="5 10" id="KW-1133">Transmembrane helix</keyword>
<evidence type="ECO:0000256" key="1">
    <source>
        <dbReference type="ARBA" id="ARBA00004141"/>
    </source>
</evidence>
<keyword evidence="13" id="KW-1185">Reference proteome</keyword>
<dbReference type="OrthoDB" id="1938353at2759"/>
<evidence type="ECO:0000313" key="13">
    <source>
        <dbReference type="Proteomes" id="UP000316726"/>
    </source>
</evidence>
<feature type="transmembrane region" description="Helical" evidence="10">
    <location>
        <begin position="172"/>
        <end position="192"/>
    </location>
</feature>
<evidence type="ECO:0000256" key="8">
    <source>
        <dbReference type="ARBA" id="ARBA00023136"/>
    </source>
</evidence>
<feature type="transmembrane region" description="Helical" evidence="10">
    <location>
        <begin position="324"/>
        <end position="346"/>
    </location>
</feature>
<name>A0A5B8MWD5_9CHLO</name>
<evidence type="ECO:0000256" key="4">
    <source>
        <dbReference type="ARBA" id="ARBA00022692"/>
    </source>
</evidence>
<dbReference type="GO" id="GO:0015297">
    <property type="term" value="F:antiporter activity"/>
    <property type="evidence" value="ECO:0007669"/>
    <property type="project" value="UniProtKB-KW"/>
</dbReference>
<feature type="transmembrane region" description="Helical" evidence="10">
    <location>
        <begin position="353"/>
        <end position="375"/>
    </location>
</feature>
<evidence type="ECO:0000256" key="10">
    <source>
        <dbReference type="SAM" id="Phobius"/>
    </source>
</evidence>
<dbReference type="Gene3D" id="1.20.1530.20">
    <property type="match status" value="1"/>
</dbReference>
<evidence type="ECO:0000256" key="7">
    <source>
        <dbReference type="ARBA" id="ARBA00023065"/>
    </source>
</evidence>